<evidence type="ECO:0000256" key="2">
    <source>
        <dbReference type="ARBA" id="ARBA00023125"/>
    </source>
</evidence>
<dbReference type="Proteomes" id="UP001059209">
    <property type="component" value="Chromosome"/>
</dbReference>
<gene>
    <name evidence="5" type="ORF">NYZ99_16175</name>
</gene>
<protein>
    <submittedName>
        <fullName evidence="5">Helix-turn-helix transcriptional regulator</fullName>
    </submittedName>
</protein>
<dbReference type="InterPro" id="IPR009057">
    <property type="entry name" value="Homeodomain-like_sf"/>
</dbReference>
<dbReference type="PROSITE" id="PS01124">
    <property type="entry name" value="HTH_ARAC_FAMILY_2"/>
    <property type="match status" value="1"/>
</dbReference>
<evidence type="ECO:0000259" key="4">
    <source>
        <dbReference type="PROSITE" id="PS01124"/>
    </source>
</evidence>
<dbReference type="PRINTS" id="PR00032">
    <property type="entry name" value="HTHARAC"/>
</dbReference>
<dbReference type="PANTHER" id="PTHR43280:SF2">
    <property type="entry name" value="HTH-TYPE TRANSCRIPTIONAL REGULATOR EXSA"/>
    <property type="match status" value="1"/>
</dbReference>
<keyword evidence="6" id="KW-1185">Reference proteome</keyword>
<accession>A0ABY5Y6I3</accession>
<proteinExistence type="predicted"/>
<evidence type="ECO:0000313" key="5">
    <source>
        <dbReference type="EMBL" id="UWX54441.1"/>
    </source>
</evidence>
<dbReference type="InterPro" id="IPR020449">
    <property type="entry name" value="Tscrpt_reg_AraC-type_HTH"/>
</dbReference>
<keyword evidence="2" id="KW-0238">DNA-binding</keyword>
<dbReference type="RefSeq" id="WP_260572300.1">
    <property type="nucleotide sequence ID" value="NZ_CP104205.1"/>
</dbReference>
<dbReference type="InterPro" id="IPR018060">
    <property type="entry name" value="HTH_AraC"/>
</dbReference>
<dbReference type="SMART" id="SM00342">
    <property type="entry name" value="HTH_ARAC"/>
    <property type="match status" value="1"/>
</dbReference>
<dbReference type="SUPFAM" id="SSF46689">
    <property type="entry name" value="Homeodomain-like"/>
    <property type="match status" value="1"/>
</dbReference>
<keyword evidence="1" id="KW-0805">Transcription regulation</keyword>
<feature type="domain" description="HTH araC/xylS-type" evidence="4">
    <location>
        <begin position="1"/>
        <end position="81"/>
    </location>
</feature>
<evidence type="ECO:0000256" key="3">
    <source>
        <dbReference type="ARBA" id="ARBA00023163"/>
    </source>
</evidence>
<name>A0ABY5Y6I3_9FLAO</name>
<evidence type="ECO:0000313" key="6">
    <source>
        <dbReference type="Proteomes" id="UP001059209"/>
    </source>
</evidence>
<organism evidence="5 6">
    <name type="scientific">Maribacter litopenaei</name>
    <dbReference type="NCBI Taxonomy" id="2976127"/>
    <lineage>
        <taxon>Bacteria</taxon>
        <taxon>Pseudomonadati</taxon>
        <taxon>Bacteroidota</taxon>
        <taxon>Flavobacteriia</taxon>
        <taxon>Flavobacteriales</taxon>
        <taxon>Flavobacteriaceae</taxon>
        <taxon>Maribacter</taxon>
    </lineage>
</organism>
<reference evidence="5" key="1">
    <citation type="submission" date="2022-09" db="EMBL/GenBank/DDBJ databases">
        <title>Maribacter litopenaei sp. nov., isolated from the intestinal tract of the Pacific White Shrimp, Litopenaeus vannamei.</title>
        <authorList>
            <person name="Kim S.Y."/>
            <person name="Hwang C.Y."/>
        </authorList>
    </citation>
    <scope>NUCLEOTIDE SEQUENCE</scope>
    <source>
        <strain evidence="5">HL-LV01</strain>
    </source>
</reference>
<keyword evidence="3" id="KW-0804">Transcription</keyword>
<dbReference type="EMBL" id="CP104205">
    <property type="protein sequence ID" value="UWX54441.1"/>
    <property type="molecule type" value="Genomic_DNA"/>
</dbReference>
<dbReference type="Gene3D" id="1.10.10.60">
    <property type="entry name" value="Homeodomain-like"/>
    <property type="match status" value="1"/>
</dbReference>
<sequence length="113" mass="13103">MLSRKSGLSPKKLQLGFKLLYSKTVNEYVRQLKLEVSRDYLKNTDLTISEIVYLIGIKSRSYFSKIFSEAYGILPTEYRRHLKCGESINSIVNSMPQGHIRVYIQVIIIIVFI</sequence>
<dbReference type="Pfam" id="PF12833">
    <property type="entry name" value="HTH_18"/>
    <property type="match status" value="1"/>
</dbReference>
<dbReference type="PANTHER" id="PTHR43280">
    <property type="entry name" value="ARAC-FAMILY TRANSCRIPTIONAL REGULATOR"/>
    <property type="match status" value="1"/>
</dbReference>
<evidence type="ECO:0000256" key="1">
    <source>
        <dbReference type="ARBA" id="ARBA00023015"/>
    </source>
</evidence>